<feature type="signal peptide" evidence="3">
    <location>
        <begin position="1"/>
        <end position="20"/>
    </location>
</feature>
<dbReference type="InterPro" id="IPR018466">
    <property type="entry name" value="Kre9/Knh1-like_N"/>
</dbReference>
<reference evidence="5 6" key="1">
    <citation type="journal article" date="2011" name="Science">
        <title>Comparative functional genomics of the fission yeasts.</title>
        <authorList>
            <person name="Rhind N."/>
            <person name="Chen Z."/>
            <person name="Yassour M."/>
            <person name="Thompson D.A."/>
            <person name="Haas B.J."/>
            <person name="Habib N."/>
            <person name="Wapinski I."/>
            <person name="Roy S."/>
            <person name="Lin M.F."/>
            <person name="Heiman D.I."/>
            <person name="Young S.K."/>
            <person name="Furuya K."/>
            <person name="Guo Y."/>
            <person name="Pidoux A."/>
            <person name="Chen H.M."/>
            <person name="Robbertse B."/>
            <person name="Goldberg J.M."/>
            <person name="Aoki K."/>
            <person name="Bayne E.H."/>
            <person name="Berlin A.M."/>
            <person name="Desjardins C.A."/>
            <person name="Dobbs E."/>
            <person name="Dukaj L."/>
            <person name="Fan L."/>
            <person name="FitzGerald M.G."/>
            <person name="French C."/>
            <person name="Gujja S."/>
            <person name="Hansen K."/>
            <person name="Keifenheim D."/>
            <person name="Levin J.Z."/>
            <person name="Mosher R.A."/>
            <person name="Mueller C.A."/>
            <person name="Pfiffner J."/>
            <person name="Priest M."/>
            <person name="Russ C."/>
            <person name="Smialowska A."/>
            <person name="Swoboda P."/>
            <person name="Sykes S.M."/>
            <person name="Vaughn M."/>
            <person name="Vengrova S."/>
            <person name="Yoder R."/>
            <person name="Zeng Q."/>
            <person name="Allshire R."/>
            <person name="Baulcombe D."/>
            <person name="Birren B.W."/>
            <person name="Brown W."/>
            <person name="Ekwall K."/>
            <person name="Kellis M."/>
            <person name="Leatherwood J."/>
            <person name="Levin H."/>
            <person name="Margalit H."/>
            <person name="Martienssen R."/>
            <person name="Nieduszynski C.A."/>
            <person name="Spatafora J.W."/>
            <person name="Friedman N."/>
            <person name="Dalgaard J.Z."/>
            <person name="Baumann P."/>
            <person name="Niki H."/>
            <person name="Regev A."/>
            <person name="Nusbaum C."/>
        </authorList>
    </citation>
    <scope>NUCLEOTIDE SEQUENCE [LARGE SCALE GENOMIC DNA]</scope>
    <source>
        <strain evidence="6">yFS286</strain>
    </source>
</reference>
<feature type="chain" id="PRO_5004568464" evidence="3">
    <location>
        <begin position="21"/>
        <end position="276"/>
    </location>
</feature>
<evidence type="ECO:0000313" key="5">
    <source>
        <dbReference type="EMBL" id="EPX70989.1"/>
    </source>
</evidence>
<feature type="compositionally biased region" description="Low complexity" evidence="2">
    <location>
        <begin position="235"/>
        <end position="254"/>
    </location>
</feature>
<dbReference type="InterPro" id="IPR052479">
    <property type="entry name" value="GPI-anchor_Adhesion_Reg"/>
</dbReference>
<dbReference type="OMA" id="SFDIYLV"/>
<evidence type="ECO:0000256" key="3">
    <source>
        <dbReference type="SAM" id="SignalP"/>
    </source>
</evidence>
<gene>
    <name evidence="5" type="ORF">SOCG_01210</name>
</gene>
<protein>
    <submittedName>
        <fullName evidence="5">Cell wall protein Pwp1</fullName>
    </submittedName>
</protein>
<dbReference type="Pfam" id="PF10342">
    <property type="entry name" value="Kre9_KNH"/>
    <property type="match status" value="1"/>
</dbReference>
<keyword evidence="6" id="KW-1185">Reference proteome</keyword>
<evidence type="ECO:0000256" key="1">
    <source>
        <dbReference type="ARBA" id="ARBA00022729"/>
    </source>
</evidence>
<dbReference type="GeneID" id="25030192"/>
<dbReference type="AlphaFoldDB" id="S9RA30"/>
<feature type="compositionally biased region" description="Low complexity" evidence="2">
    <location>
        <begin position="135"/>
        <end position="223"/>
    </location>
</feature>
<dbReference type="OrthoDB" id="5420143at2759"/>
<organism evidence="5 6">
    <name type="scientific">Schizosaccharomyces octosporus (strain yFS286)</name>
    <name type="common">Fission yeast</name>
    <name type="synonym">Octosporomyces octosporus</name>
    <dbReference type="NCBI Taxonomy" id="483514"/>
    <lineage>
        <taxon>Eukaryota</taxon>
        <taxon>Fungi</taxon>
        <taxon>Dikarya</taxon>
        <taxon>Ascomycota</taxon>
        <taxon>Taphrinomycotina</taxon>
        <taxon>Schizosaccharomycetes</taxon>
        <taxon>Schizosaccharomycetales</taxon>
        <taxon>Schizosaccharomycetaceae</taxon>
        <taxon>Schizosaccharomyces</taxon>
    </lineage>
</organism>
<dbReference type="GO" id="GO:0009277">
    <property type="term" value="C:fungal-type cell wall"/>
    <property type="evidence" value="ECO:0007669"/>
    <property type="project" value="EnsemblFungi"/>
</dbReference>
<feature type="region of interest" description="Disordered" evidence="2">
    <location>
        <begin position="135"/>
        <end position="254"/>
    </location>
</feature>
<dbReference type="EMBL" id="KE503208">
    <property type="protein sequence ID" value="EPX70989.1"/>
    <property type="molecule type" value="Genomic_DNA"/>
</dbReference>
<keyword evidence="1 3" id="KW-0732">Signal</keyword>
<dbReference type="PANTHER" id="PTHR35185:SF1">
    <property type="entry name" value="UPF0619 GPI-ANCHORED MEMBRANE PROTEIN C1322.10"/>
    <property type="match status" value="1"/>
</dbReference>
<accession>S9RA30</accession>
<dbReference type="PANTHER" id="PTHR35185">
    <property type="entry name" value="SERINE/THREONINE-RICH PROTEIN ADG2-RELATED"/>
    <property type="match status" value="1"/>
</dbReference>
<dbReference type="VEuPathDB" id="FungiDB:SOCG_01210"/>
<sequence length="276" mass="27075">MLLKSAGFLFCLASAFVADAIQLNSPTKDTVWKSGQTNTVSWDYVSTDPHRTKVVLVNMQNYPNRVYDLGTVDTSQGHLTTNIQLSSDLPHNDWQIYLNSDDQMNTGSLAQSQFFTIDGSGKSVSSGTIGGGIVSSTSSSASSTPSSSSSSSSSASSSSSSASSSASSSSSKSSSGSSSAPSSSSSAPSSSGSSSGSSSSAPSSSSVSASGSVTSAAAKTAGGDSSSGFKSSHRSTASNSKGGSSSKGSSSGAATEGIAKVAVAGCVAVAALMLMA</sequence>
<dbReference type="HOGENOM" id="CLU_1008877_0_0_1"/>
<proteinExistence type="predicted"/>
<name>S9RA30_SCHOY</name>
<dbReference type="Proteomes" id="UP000016088">
    <property type="component" value="Unassembled WGS sequence"/>
</dbReference>
<dbReference type="RefSeq" id="XP_013019619.1">
    <property type="nucleotide sequence ID" value="XM_013164165.1"/>
</dbReference>
<evidence type="ECO:0000256" key="2">
    <source>
        <dbReference type="SAM" id="MobiDB-lite"/>
    </source>
</evidence>
<evidence type="ECO:0000259" key="4">
    <source>
        <dbReference type="Pfam" id="PF10342"/>
    </source>
</evidence>
<evidence type="ECO:0000313" key="6">
    <source>
        <dbReference type="Proteomes" id="UP000016088"/>
    </source>
</evidence>
<feature type="domain" description="Yeast cell wall synthesis Kre9/Knh1-like N-terminal" evidence="4">
    <location>
        <begin position="25"/>
        <end position="117"/>
    </location>
</feature>